<reference evidence="3 4" key="1">
    <citation type="submission" date="2020-08" db="EMBL/GenBank/DDBJ databases">
        <title>Genomic Encyclopedia of Type Strains, Phase IV (KMG-IV): sequencing the most valuable type-strain genomes for metagenomic binning, comparative biology and taxonomic classification.</title>
        <authorList>
            <person name="Goeker M."/>
        </authorList>
    </citation>
    <scope>NUCLEOTIDE SEQUENCE [LARGE SCALE GENOMIC DNA]</scope>
    <source>
        <strain evidence="3 4">DSM 24625</strain>
    </source>
</reference>
<dbReference type="Proteomes" id="UP000555838">
    <property type="component" value="Unassembled WGS sequence"/>
</dbReference>
<feature type="coiled-coil region" evidence="1">
    <location>
        <begin position="279"/>
        <end position="335"/>
    </location>
</feature>
<feature type="compositionally biased region" description="Basic and acidic residues" evidence="2">
    <location>
        <begin position="74"/>
        <end position="96"/>
    </location>
</feature>
<proteinExistence type="predicted"/>
<feature type="region of interest" description="Disordered" evidence="2">
    <location>
        <begin position="74"/>
        <end position="191"/>
    </location>
</feature>
<dbReference type="RefSeq" id="WP_183221556.1">
    <property type="nucleotide sequence ID" value="NZ_CP179676.1"/>
</dbReference>
<keyword evidence="4" id="KW-1185">Reference proteome</keyword>
<dbReference type="InterPro" id="IPR009618">
    <property type="entry name" value="Erp"/>
</dbReference>
<dbReference type="EMBL" id="JACHFG010000036">
    <property type="protein sequence ID" value="MBB6043654.1"/>
    <property type="molecule type" value="Genomic_DNA"/>
</dbReference>
<name>A0ABR6PBL2_9SPIR</name>
<evidence type="ECO:0000256" key="1">
    <source>
        <dbReference type="SAM" id="Coils"/>
    </source>
</evidence>
<organism evidence="3 4">
    <name type="scientific">Borreliella yangtzensis</name>
    <dbReference type="NCBI Taxonomy" id="683292"/>
    <lineage>
        <taxon>Bacteria</taxon>
        <taxon>Pseudomonadati</taxon>
        <taxon>Spirochaetota</taxon>
        <taxon>Spirochaetia</taxon>
        <taxon>Spirochaetales</taxon>
        <taxon>Borreliaceae</taxon>
        <taxon>Borreliella</taxon>
    </lineage>
</organism>
<feature type="compositionally biased region" description="Basic and acidic residues" evidence="2">
    <location>
        <begin position="103"/>
        <end position="119"/>
    </location>
</feature>
<gene>
    <name evidence="3" type="ORF">HNP68_001278</name>
</gene>
<keyword evidence="1" id="KW-0175">Coiled coil</keyword>
<evidence type="ECO:0000256" key="2">
    <source>
        <dbReference type="SAM" id="MobiDB-lite"/>
    </source>
</evidence>
<comment type="caution">
    <text evidence="3">The sequence shown here is derived from an EMBL/GenBank/DDBJ whole genome shotgun (WGS) entry which is preliminary data.</text>
</comment>
<evidence type="ECO:0000313" key="3">
    <source>
        <dbReference type="EMBL" id="MBB6043654.1"/>
    </source>
</evidence>
<dbReference type="Pfam" id="PF06780">
    <property type="entry name" value="Erp_C"/>
    <property type="match status" value="1"/>
</dbReference>
<protein>
    <submittedName>
        <fullName evidence="3">Uncharacterized protein</fullName>
    </submittedName>
</protein>
<dbReference type="PROSITE" id="PS51257">
    <property type="entry name" value="PROKAR_LIPOPROTEIN"/>
    <property type="match status" value="1"/>
</dbReference>
<sequence length="364" mass="42670">MGKKIIIFTISVVFAVISSCKNYADLKQDVKGKVKGFREGVEKKVKQGVKQAEQKVKGFLEKEVKDISDEIAKRLQEEENKKHKKEEKKEEVKVEREEEQEVKDDKQEDEKKEKQEDSNKINQAQILQANSQDSKPELEAVQQSESGGQQKDKKNQQKDKKNQQEEKEKEEREKREKEEKRKQEQEDEQKVKEKIKELTNKIDEINNGIDSIKYKRWFVEDEKRFEVKATDIRDKVTGPILDYFTNSSRNTESDAQTKKSIYYDWGLTDEDDEELAKLLKELGKTRDDLRKNLNEGNQQKVALQSDPKLKENVKVSEIESELNNLKSKLREVKNYLESESNFETIKGYIDAANSNRIKVDEDED</sequence>
<accession>A0ABR6PBL2</accession>
<feature type="compositionally biased region" description="Polar residues" evidence="2">
    <location>
        <begin position="120"/>
        <end position="133"/>
    </location>
</feature>
<feature type="compositionally biased region" description="Basic and acidic residues" evidence="2">
    <location>
        <begin position="150"/>
        <end position="191"/>
    </location>
</feature>
<evidence type="ECO:0000313" key="4">
    <source>
        <dbReference type="Proteomes" id="UP000555838"/>
    </source>
</evidence>